<keyword evidence="1" id="KW-0732">Signal</keyword>
<feature type="domain" description="Lcl C-terminal" evidence="2">
    <location>
        <begin position="38"/>
        <end position="162"/>
    </location>
</feature>
<gene>
    <name evidence="3" type="ORF">FX988_03638</name>
</gene>
<evidence type="ECO:0000313" key="4">
    <source>
        <dbReference type="Proteomes" id="UP000464524"/>
    </source>
</evidence>
<keyword evidence="4" id="KW-1185">Reference proteome</keyword>
<evidence type="ECO:0000259" key="2">
    <source>
        <dbReference type="Pfam" id="PF07603"/>
    </source>
</evidence>
<name>A0A857JQZ9_9ALTE</name>
<protein>
    <recommendedName>
        <fullName evidence="2">Lcl C-terminal domain-containing protein</fullName>
    </recommendedName>
</protein>
<dbReference type="InterPro" id="IPR011460">
    <property type="entry name" value="Lcl_C"/>
</dbReference>
<evidence type="ECO:0000256" key="1">
    <source>
        <dbReference type="SAM" id="SignalP"/>
    </source>
</evidence>
<dbReference type="Pfam" id="PF07603">
    <property type="entry name" value="Lcl_C"/>
    <property type="match status" value="1"/>
</dbReference>
<dbReference type="OrthoDB" id="9793251at2"/>
<sequence>MKKLLFLMFFTVSSYAQTCLDDVNETANEAQFVVNTDGTATHTASGLMWMRCSVGQTYSDESCVGEADELNWQQALDEAHGYTFAGYSGWRVPNLKELATLTERACVRPAINGTVFPNTLSDDYWTSTPSLLDAERAWVVAFFNSSNALKEKSLFVYTRLVRTVD</sequence>
<organism evidence="3 4">
    <name type="scientific">Paraglaciecola mesophila</name>
    <dbReference type="NCBI Taxonomy" id="197222"/>
    <lineage>
        <taxon>Bacteria</taxon>
        <taxon>Pseudomonadati</taxon>
        <taxon>Pseudomonadota</taxon>
        <taxon>Gammaproteobacteria</taxon>
        <taxon>Alteromonadales</taxon>
        <taxon>Alteromonadaceae</taxon>
        <taxon>Paraglaciecola</taxon>
    </lineage>
</organism>
<feature type="signal peptide" evidence="1">
    <location>
        <begin position="1"/>
        <end position="18"/>
    </location>
</feature>
<reference evidence="3 4" key="1">
    <citation type="submission" date="2019-12" db="EMBL/GenBank/DDBJ databases">
        <title>Genome sequencing and assembly of endphytes of Porphyra tenera.</title>
        <authorList>
            <person name="Park J.M."/>
            <person name="Shin R."/>
            <person name="Jo S.H."/>
        </authorList>
    </citation>
    <scope>NUCLEOTIDE SEQUENCE [LARGE SCALE GENOMIC DNA]</scope>
    <source>
        <strain evidence="3 4">GPM4</strain>
    </source>
</reference>
<dbReference type="PANTHER" id="PTHR35812">
    <property type="entry name" value="LIPOPROTEIN"/>
    <property type="match status" value="1"/>
</dbReference>
<dbReference type="PANTHER" id="PTHR35812:SF1">
    <property type="entry name" value="LIPOPROTEIN"/>
    <property type="match status" value="1"/>
</dbReference>
<dbReference type="RefSeq" id="WP_160181471.1">
    <property type="nucleotide sequence ID" value="NZ_CP047656.1"/>
</dbReference>
<dbReference type="Proteomes" id="UP000464524">
    <property type="component" value="Chromosome"/>
</dbReference>
<proteinExistence type="predicted"/>
<accession>A0A857JQZ9</accession>
<dbReference type="KEGG" id="pmes:FX988_03638"/>
<dbReference type="AlphaFoldDB" id="A0A857JQZ9"/>
<feature type="chain" id="PRO_5032774708" description="Lcl C-terminal domain-containing protein" evidence="1">
    <location>
        <begin position="19"/>
        <end position="165"/>
    </location>
</feature>
<evidence type="ECO:0000313" key="3">
    <source>
        <dbReference type="EMBL" id="QHJ13377.1"/>
    </source>
</evidence>
<dbReference type="EMBL" id="CP047656">
    <property type="protein sequence ID" value="QHJ13377.1"/>
    <property type="molecule type" value="Genomic_DNA"/>
</dbReference>